<organism evidence="1 2">
    <name type="scientific">Clostridium frigidicarnis</name>
    <dbReference type="NCBI Taxonomy" id="84698"/>
    <lineage>
        <taxon>Bacteria</taxon>
        <taxon>Bacillati</taxon>
        <taxon>Bacillota</taxon>
        <taxon>Clostridia</taxon>
        <taxon>Eubacteriales</taxon>
        <taxon>Clostridiaceae</taxon>
        <taxon>Clostridium</taxon>
    </lineage>
</organism>
<name>A0A1I0WBC1_9CLOT</name>
<reference evidence="1 2" key="1">
    <citation type="submission" date="2016-10" db="EMBL/GenBank/DDBJ databases">
        <authorList>
            <person name="de Groot N.N."/>
        </authorList>
    </citation>
    <scope>NUCLEOTIDE SEQUENCE [LARGE SCALE GENOMIC DNA]</scope>
    <source>
        <strain evidence="1 2">DSM 12271</strain>
    </source>
</reference>
<protein>
    <submittedName>
        <fullName evidence="1">Uncharacterized protein</fullName>
    </submittedName>
</protein>
<evidence type="ECO:0000313" key="2">
    <source>
        <dbReference type="Proteomes" id="UP000198619"/>
    </source>
</evidence>
<evidence type="ECO:0000313" key="1">
    <source>
        <dbReference type="EMBL" id="SFA85196.1"/>
    </source>
</evidence>
<keyword evidence="2" id="KW-1185">Reference proteome</keyword>
<gene>
    <name evidence="1" type="ORF">SAMN04488528_1004151</name>
</gene>
<dbReference type="AlphaFoldDB" id="A0A1I0WBC1"/>
<accession>A0A1I0WBC1</accession>
<proteinExistence type="predicted"/>
<dbReference type="EMBL" id="FOKI01000004">
    <property type="protein sequence ID" value="SFA85196.1"/>
    <property type="molecule type" value="Genomic_DNA"/>
</dbReference>
<dbReference type="RefSeq" id="WP_090039000.1">
    <property type="nucleotide sequence ID" value="NZ_FOKI01000004.1"/>
</dbReference>
<dbReference type="OrthoDB" id="1904586at2"/>
<dbReference type="Proteomes" id="UP000198619">
    <property type="component" value="Unassembled WGS sequence"/>
</dbReference>
<sequence>MIRLKLEREKKNGIILKVGIVNKEEVNNPIIRRVLFEGQEIKGGRKYNYIIPLKFLIPIVNNINNEEVVIEKSSLLSYIEYSDEYDEHYYYIQEVTPSYMKNWRKCGCPKIYKVTLDVNKKSVNKEVIFNKISSILN</sequence>